<comment type="function">
    <text evidence="9">Part of the tripartite ATP-independent periplasmic (TRAP) transport system.</text>
</comment>
<dbReference type="OrthoDB" id="8449485at2"/>
<evidence type="ECO:0000256" key="4">
    <source>
        <dbReference type="ARBA" id="ARBA00022519"/>
    </source>
</evidence>
<keyword evidence="6 9" id="KW-1133">Transmembrane helix</keyword>
<comment type="caution">
    <text evidence="11">The sequence shown here is derived from an EMBL/GenBank/DDBJ whole genome shotgun (WGS) entry which is preliminary data.</text>
</comment>
<evidence type="ECO:0000256" key="7">
    <source>
        <dbReference type="ARBA" id="ARBA00023136"/>
    </source>
</evidence>
<keyword evidence="2 9" id="KW-0813">Transport</keyword>
<dbReference type="RefSeq" id="WP_149300792.1">
    <property type="nucleotide sequence ID" value="NZ_VTWH01000003.1"/>
</dbReference>
<evidence type="ECO:0000256" key="2">
    <source>
        <dbReference type="ARBA" id="ARBA00022448"/>
    </source>
</evidence>
<dbReference type="AlphaFoldDB" id="A0A5B0DSY2"/>
<comment type="subcellular location">
    <subcellularLocation>
        <location evidence="1 9">Cell inner membrane</location>
        <topology evidence="1 9">Multi-pass membrane protein</topology>
    </subcellularLocation>
</comment>
<evidence type="ECO:0000313" key="12">
    <source>
        <dbReference type="Proteomes" id="UP000324738"/>
    </source>
</evidence>
<keyword evidence="4 9" id="KW-0997">Cell inner membrane</keyword>
<evidence type="ECO:0000256" key="6">
    <source>
        <dbReference type="ARBA" id="ARBA00022989"/>
    </source>
</evidence>
<evidence type="ECO:0000256" key="1">
    <source>
        <dbReference type="ARBA" id="ARBA00004429"/>
    </source>
</evidence>
<feature type="domain" description="Tripartite ATP-independent periplasmic transporters DctQ component" evidence="10">
    <location>
        <begin position="29"/>
        <end position="153"/>
    </location>
</feature>
<dbReference type="EMBL" id="VTWH01000003">
    <property type="protein sequence ID" value="KAA0969508.1"/>
    <property type="molecule type" value="Genomic_DNA"/>
</dbReference>
<evidence type="ECO:0000256" key="3">
    <source>
        <dbReference type="ARBA" id="ARBA00022475"/>
    </source>
</evidence>
<dbReference type="Proteomes" id="UP000324738">
    <property type="component" value="Unassembled WGS sequence"/>
</dbReference>
<feature type="transmembrane region" description="Helical" evidence="9">
    <location>
        <begin position="131"/>
        <end position="150"/>
    </location>
</feature>
<comment type="similarity">
    <text evidence="8 9">Belongs to the TRAP transporter small permease family.</text>
</comment>
<dbReference type="GO" id="GO:0022857">
    <property type="term" value="F:transmembrane transporter activity"/>
    <property type="evidence" value="ECO:0007669"/>
    <property type="project" value="UniProtKB-UniRule"/>
</dbReference>
<proteinExistence type="inferred from homology"/>
<sequence>MRRSISSMLDKVIRIVADVAAGIACAGVLIVVLLQVIGRLSGHPLPWTEEATRFLFIWMVFLGLAAGFRTVESARVVIFLVMGRRLFQHLAVPIYVGSSVFFFGLMGWTGFTLMRQQMMMNETAATLPIPMWVIGMVMPVSAVIAILAILDSLQTRRDLIALPELGIPAGEIAHADVSISSGH</sequence>
<gene>
    <name evidence="11" type="ORF">FPY71_13290</name>
</gene>
<protein>
    <recommendedName>
        <fullName evidence="9">TRAP transporter small permease protein</fullName>
    </recommendedName>
</protein>
<keyword evidence="12" id="KW-1185">Reference proteome</keyword>
<dbReference type="PANTHER" id="PTHR35011:SF2">
    <property type="entry name" value="2,3-DIKETO-L-GULONATE TRAP TRANSPORTER SMALL PERMEASE PROTEIN YIAM"/>
    <property type="match status" value="1"/>
</dbReference>
<reference evidence="11 12" key="1">
    <citation type="submission" date="2019-08" db="EMBL/GenBank/DDBJ databases">
        <title>Aureimonas fodiniaquatilis sp. nov., isolated from a coal mine wastewater.</title>
        <authorList>
            <person name="Kim W."/>
        </authorList>
    </citation>
    <scope>NUCLEOTIDE SEQUENCE [LARGE SCALE GENOMIC DNA]</scope>
    <source>
        <strain evidence="11 12">CAU 1482</strain>
    </source>
</reference>
<keyword evidence="3" id="KW-1003">Cell membrane</keyword>
<feature type="transmembrane region" description="Helical" evidence="9">
    <location>
        <begin position="54"/>
        <end position="71"/>
    </location>
</feature>
<evidence type="ECO:0000256" key="5">
    <source>
        <dbReference type="ARBA" id="ARBA00022692"/>
    </source>
</evidence>
<dbReference type="GO" id="GO:0015740">
    <property type="term" value="P:C4-dicarboxylate transport"/>
    <property type="evidence" value="ECO:0007669"/>
    <property type="project" value="TreeGrafter"/>
</dbReference>
<keyword evidence="5 9" id="KW-0812">Transmembrane</keyword>
<evidence type="ECO:0000313" key="11">
    <source>
        <dbReference type="EMBL" id="KAA0969508.1"/>
    </source>
</evidence>
<feature type="transmembrane region" description="Helical" evidence="9">
    <location>
        <begin position="12"/>
        <end position="34"/>
    </location>
</feature>
<evidence type="ECO:0000256" key="8">
    <source>
        <dbReference type="ARBA" id="ARBA00038436"/>
    </source>
</evidence>
<dbReference type="InterPro" id="IPR007387">
    <property type="entry name" value="TRAP_DctQ"/>
</dbReference>
<organism evidence="11 12">
    <name type="scientific">Aureimonas fodinaquatilis</name>
    <dbReference type="NCBI Taxonomy" id="2565783"/>
    <lineage>
        <taxon>Bacteria</taxon>
        <taxon>Pseudomonadati</taxon>
        <taxon>Pseudomonadota</taxon>
        <taxon>Alphaproteobacteria</taxon>
        <taxon>Hyphomicrobiales</taxon>
        <taxon>Aurantimonadaceae</taxon>
        <taxon>Aureimonas</taxon>
    </lineage>
</organism>
<name>A0A5B0DSY2_9HYPH</name>
<evidence type="ECO:0000259" key="10">
    <source>
        <dbReference type="Pfam" id="PF04290"/>
    </source>
</evidence>
<keyword evidence="7 9" id="KW-0472">Membrane</keyword>
<feature type="transmembrane region" description="Helical" evidence="9">
    <location>
        <begin position="92"/>
        <end position="111"/>
    </location>
</feature>
<dbReference type="InterPro" id="IPR055348">
    <property type="entry name" value="DctQ"/>
</dbReference>
<accession>A0A5B0DSY2</accession>
<dbReference type="GO" id="GO:0005886">
    <property type="term" value="C:plasma membrane"/>
    <property type="evidence" value="ECO:0007669"/>
    <property type="project" value="UniProtKB-SubCell"/>
</dbReference>
<evidence type="ECO:0000256" key="9">
    <source>
        <dbReference type="RuleBase" id="RU369079"/>
    </source>
</evidence>
<comment type="subunit">
    <text evidence="9">The complex comprises the extracytoplasmic solute receptor protein and the two transmembrane proteins.</text>
</comment>
<dbReference type="Pfam" id="PF04290">
    <property type="entry name" value="DctQ"/>
    <property type="match status" value="1"/>
</dbReference>
<dbReference type="PANTHER" id="PTHR35011">
    <property type="entry name" value="2,3-DIKETO-L-GULONATE TRAP TRANSPORTER SMALL PERMEASE PROTEIN YIAM"/>
    <property type="match status" value="1"/>
</dbReference>